<gene>
    <name evidence="2" type="ORF">BSZ37_12690</name>
</gene>
<dbReference type="OrthoDB" id="1418192at2"/>
<keyword evidence="3" id="KW-1185">Reference proteome</keyword>
<organism evidence="2 3">
    <name type="scientific">Rubrivirga marina</name>
    <dbReference type="NCBI Taxonomy" id="1196024"/>
    <lineage>
        <taxon>Bacteria</taxon>
        <taxon>Pseudomonadati</taxon>
        <taxon>Rhodothermota</taxon>
        <taxon>Rhodothermia</taxon>
        <taxon>Rhodothermales</taxon>
        <taxon>Rubricoccaceae</taxon>
        <taxon>Rubrivirga</taxon>
    </lineage>
</organism>
<sequence>MTDPSALALDAPGARTAGDRWFFPALAVLISGTGFAGFSFTYFGPILGGTYPPAGAPLHLHGWSFFLWYLLFPLQAVLIGTGRGALHRALGRSSVVLVAVMALTGLLVLSVRVEEALRTGGPEVWLQYGPHILSNLVLFVAFYAAALRMALTARFAAHMRLMVVASAIGLGAGFARLILYLSGFHPLWLPMGTLGCSLFIGLGIVYDALTRRHVHSAYWIGLAALLVVEGSMLPQVNPDGVAWVNEGLGRLGEFLGVVYQPEPTVEF</sequence>
<feature type="transmembrane region" description="Helical" evidence="1">
    <location>
        <begin position="132"/>
        <end position="151"/>
    </location>
</feature>
<keyword evidence="1" id="KW-1133">Transmembrane helix</keyword>
<name>A0A271J3E7_9BACT</name>
<dbReference type="Proteomes" id="UP000216339">
    <property type="component" value="Unassembled WGS sequence"/>
</dbReference>
<proteinExistence type="predicted"/>
<protein>
    <submittedName>
        <fullName evidence="2">Uncharacterized protein</fullName>
    </submittedName>
</protein>
<evidence type="ECO:0000313" key="3">
    <source>
        <dbReference type="Proteomes" id="UP000216339"/>
    </source>
</evidence>
<feature type="transmembrane region" description="Helical" evidence="1">
    <location>
        <begin position="163"/>
        <end position="181"/>
    </location>
</feature>
<feature type="transmembrane region" description="Helical" evidence="1">
    <location>
        <begin position="187"/>
        <end position="209"/>
    </location>
</feature>
<dbReference type="RefSeq" id="WP_095510894.1">
    <property type="nucleotide sequence ID" value="NZ_MQWD01000001.1"/>
</dbReference>
<feature type="transmembrane region" description="Helical" evidence="1">
    <location>
        <begin position="216"/>
        <end position="233"/>
    </location>
</feature>
<feature type="transmembrane region" description="Helical" evidence="1">
    <location>
        <begin position="63"/>
        <end position="82"/>
    </location>
</feature>
<keyword evidence="1" id="KW-0812">Transmembrane</keyword>
<reference evidence="2 3" key="1">
    <citation type="submission" date="2016-11" db="EMBL/GenBank/DDBJ databases">
        <title>Study of marine rhodopsin-containing bacteria.</title>
        <authorList>
            <person name="Yoshizawa S."/>
            <person name="Kumagai Y."/>
            <person name="Kogure K."/>
        </authorList>
    </citation>
    <scope>NUCLEOTIDE SEQUENCE [LARGE SCALE GENOMIC DNA]</scope>
    <source>
        <strain evidence="2 3">SAORIC-28</strain>
    </source>
</reference>
<keyword evidence="1" id="KW-0472">Membrane</keyword>
<comment type="caution">
    <text evidence="2">The sequence shown here is derived from an EMBL/GenBank/DDBJ whole genome shotgun (WGS) entry which is preliminary data.</text>
</comment>
<feature type="transmembrane region" description="Helical" evidence="1">
    <location>
        <begin position="94"/>
        <end position="112"/>
    </location>
</feature>
<evidence type="ECO:0000256" key="1">
    <source>
        <dbReference type="SAM" id="Phobius"/>
    </source>
</evidence>
<feature type="transmembrane region" description="Helical" evidence="1">
    <location>
        <begin position="21"/>
        <end position="43"/>
    </location>
</feature>
<evidence type="ECO:0000313" key="2">
    <source>
        <dbReference type="EMBL" id="PAP77229.1"/>
    </source>
</evidence>
<dbReference type="AlphaFoldDB" id="A0A271J3E7"/>
<accession>A0A271J3E7</accession>
<dbReference type="EMBL" id="MQWD01000001">
    <property type="protein sequence ID" value="PAP77229.1"/>
    <property type="molecule type" value="Genomic_DNA"/>
</dbReference>